<organism evidence="1 2">
    <name type="scientific">Epichloe festucae (strain Fl1)</name>
    <dbReference type="NCBI Taxonomy" id="877507"/>
    <lineage>
        <taxon>Eukaryota</taxon>
        <taxon>Fungi</taxon>
        <taxon>Dikarya</taxon>
        <taxon>Ascomycota</taxon>
        <taxon>Pezizomycotina</taxon>
        <taxon>Sordariomycetes</taxon>
        <taxon>Hypocreomycetidae</taxon>
        <taxon>Hypocreales</taxon>
        <taxon>Clavicipitaceae</taxon>
        <taxon>Epichloe</taxon>
    </lineage>
</organism>
<name>A0A7S9KNU6_EPIFF</name>
<dbReference type="Proteomes" id="UP000594364">
    <property type="component" value="Chromosome 2"/>
</dbReference>
<reference evidence="1 2" key="1">
    <citation type="journal article" date="2018" name="PLoS Genet.">
        <title>Repeat elements organise 3D genome structure and mediate transcription in the filamentous fungus Epichloe festucae.</title>
        <authorList>
            <person name="Winter D.J."/>
            <person name="Ganley A.R.D."/>
            <person name="Young C.A."/>
            <person name="Liachko I."/>
            <person name="Schardl C.L."/>
            <person name="Dupont P.Y."/>
            <person name="Berry D."/>
            <person name="Ram A."/>
            <person name="Scott B."/>
            <person name="Cox M.P."/>
        </authorList>
    </citation>
    <scope>NUCLEOTIDE SEQUENCE [LARGE SCALE GENOMIC DNA]</scope>
    <source>
        <strain evidence="1 2">Fl1</strain>
    </source>
</reference>
<evidence type="ECO:0000313" key="2">
    <source>
        <dbReference type="Proteomes" id="UP000594364"/>
    </source>
</evidence>
<protein>
    <submittedName>
        <fullName evidence="1">Uncharacterized protein</fullName>
    </submittedName>
</protein>
<dbReference type="EMBL" id="CP031386">
    <property type="protein sequence ID" value="QPG96209.1"/>
    <property type="molecule type" value="Genomic_DNA"/>
</dbReference>
<proteinExistence type="predicted"/>
<sequence length="209" mass="23805">MGRTGKSQRMASVPESTLMLGESMKYGWVKKAAHMSLESDDGVLCVAPLEHVGRMAISCPNTEYRTVVPWKSCMPVYEERFSVSLPSRPIRTTCRRWSFIASICTCVSGNDSLSLVCSHTASSTPLYTAFSIARSSSRYRARTNTAFQSFFWIPRRVLFGMIWSWRLMHFLALCWTIKGKIPLPVWQPARHSKAFWVITSGFLYVQQIE</sequence>
<gene>
    <name evidence="1" type="ORF">C2857_003554</name>
</gene>
<keyword evidence="2" id="KW-1185">Reference proteome</keyword>
<dbReference type="AlphaFoldDB" id="A0A7S9KNU6"/>
<accession>A0A7S9KNU6</accession>
<evidence type="ECO:0000313" key="1">
    <source>
        <dbReference type="EMBL" id="QPG96209.1"/>
    </source>
</evidence>